<dbReference type="Proteomes" id="UP000179118">
    <property type="component" value="Unassembled WGS sequence"/>
</dbReference>
<evidence type="ECO:0000313" key="2">
    <source>
        <dbReference type="EMBL" id="OHA80441.1"/>
    </source>
</evidence>
<organism evidence="2 3">
    <name type="scientific">Candidatus Yonathbacteria bacterium RIFCSPHIGHO2_02_FULL_44_14</name>
    <dbReference type="NCBI Taxonomy" id="1802724"/>
    <lineage>
        <taxon>Bacteria</taxon>
        <taxon>Candidatus Yonathiibacteriota</taxon>
    </lineage>
</organism>
<protein>
    <submittedName>
        <fullName evidence="2">Uncharacterized protein</fullName>
    </submittedName>
</protein>
<dbReference type="EMBL" id="MHUT01000020">
    <property type="protein sequence ID" value="OHA80441.1"/>
    <property type="molecule type" value="Genomic_DNA"/>
</dbReference>
<feature type="region of interest" description="Disordered" evidence="1">
    <location>
        <begin position="222"/>
        <end position="245"/>
    </location>
</feature>
<name>A0A1G2S841_9BACT</name>
<gene>
    <name evidence="2" type="ORF">A3D51_03430</name>
</gene>
<dbReference type="AlphaFoldDB" id="A0A1G2S841"/>
<evidence type="ECO:0000313" key="3">
    <source>
        <dbReference type="Proteomes" id="UP000179118"/>
    </source>
</evidence>
<evidence type="ECO:0000256" key="1">
    <source>
        <dbReference type="SAM" id="MobiDB-lite"/>
    </source>
</evidence>
<comment type="caution">
    <text evidence="2">The sequence shown here is derived from an EMBL/GenBank/DDBJ whole genome shotgun (WGS) entry which is preliminary data.</text>
</comment>
<reference evidence="2 3" key="1">
    <citation type="journal article" date="2016" name="Nat. Commun.">
        <title>Thousands of microbial genomes shed light on interconnected biogeochemical processes in an aquifer system.</title>
        <authorList>
            <person name="Anantharaman K."/>
            <person name="Brown C.T."/>
            <person name="Hug L.A."/>
            <person name="Sharon I."/>
            <person name="Castelle C.J."/>
            <person name="Probst A.J."/>
            <person name="Thomas B.C."/>
            <person name="Singh A."/>
            <person name="Wilkins M.J."/>
            <person name="Karaoz U."/>
            <person name="Brodie E.L."/>
            <person name="Williams K.H."/>
            <person name="Hubbard S.S."/>
            <person name="Banfield J.F."/>
        </authorList>
    </citation>
    <scope>NUCLEOTIDE SEQUENCE [LARGE SCALE GENOMIC DNA]</scope>
</reference>
<accession>A0A1G2S841</accession>
<sequence length="245" mass="27375">METETEQIFKEQLGKLPAEVVDFISSASWEENLDEIAALYNLPEKEQGDFKLEVTLVLAGLIHPDAFSETLEQEVGIKGSVLEAIVRAVEQKIFSPIRPALVDFLEKEAVMSEEEEKQEEVIPEEAIAEEPRVKAPDVAPDNLPVAEETEPLLPLVPFKLDEESTEPLIPPIPPKTPHLEASLPSEVAEPPHPFEEKMKQVFTAGMQPMVAPKNELMTETQTPSVYNNTIKPLTPHVDPYREPIE</sequence>
<feature type="compositionally biased region" description="Polar residues" evidence="1">
    <location>
        <begin position="222"/>
        <end position="231"/>
    </location>
</feature>
<proteinExistence type="predicted"/>